<feature type="transmembrane region" description="Helical" evidence="1">
    <location>
        <begin position="133"/>
        <end position="151"/>
    </location>
</feature>
<dbReference type="AlphaFoldDB" id="A0A941CYA7"/>
<accession>A0A941CYA7</accession>
<name>A0A941CYA7_9BACI</name>
<keyword evidence="1" id="KW-0472">Membrane</keyword>
<sequence length="176" mass="20432">MLIKLFSKIYLGVVRFFIYRSLSRKGKTNFKEVHEIIEKFEKKLIEDKHLNPDLTEGPVPVYSKQSIRLVDAFVTKRVAKQEDDFYIQVARAWVSGYEKKIHKAGLITFILFLICWFLAIIFNQYMTNLAEDLLHLVLFILPFVGFIIGILGRGWKAIVLCGLNFLLHIISAIIIL</sequence>
<keyword evidence="1" id="KW-0812">Transmembrane</keyword>
<organism evidence="2 3">
    <name type="scientific">Allobacillus saliphilus</name>
    <dbReference type="NCBI Taxonomy" id="2912308"/>
    <lineage>
        <taxon>Bacteria</taxon>
        <taxon>Bacillati</taxon>
        <taxon>Bacillota</taxon>
        <taxon>Bacilli</taxon>
        <taxon>Bacillales</taxon>
        <taxon>Bacillaceae</taxon>
        <taxon>Allobacillus</taxon>
    </lineage>
</organism>
<proteinExistence type="predicted"/>
<dbReference type="RefSeq" id="WP_212371616.1">
    <property type="nucleotide sequence ID" value="NZ_JAGSIE010000051.1"/>
</dbReference>
<keyword evidence="3" id="KW-1185">Reference proteome</keyword>
<dbReference type="EMBL" id="JAGSIE010000051">
    <property type="protein sequence ID" value="MBR7555001.1"/>
    <property type="molecule type" value="Genomic_DNA"/>
</dbReference>
<evidence type="ECO:0000313" key="2">
    <source>
        <dbReference type="EMBL" id="MBR7555001.1"/>
    </source>
</evidence>
<evidence type="ECO:0000313" key="3">
    <source>
        <dbReference type="Proteomes" id="UP000675431"/>
    </source>
</evidence>
<gene>
    <name evidence="2" type="ORF">KC820_12770</name>
</gene>
<reference evidence="2 3" key="1">
    <citation type="submission" date="2021-04" db="EMBL/GenBank/DDBJ databases">
        <title>Allobacillus sp. nov. SKP8-2 isolated from shrimp paste.</title>
        <authorList>
            <person name="Tanasupawat S."/>
            <person name="Yiamsombat S."/>
            <person name="Kanchanasin P."/>
            <person name="Kuncharoen N."/>
        </authorList>
    </citation>
    <scope>NUCLEOTIDE SEQUENCE [LARGE SCALE GENOMIC DNA]</scope>
    <source>
        <strain evidence="2 3">SKP8-2</strain>
    </source>
</reference>
<evidence type="ECO:0000256" key="1">
    <source>
        <dbReference type="SAM" id="Phobius"/>
    </source>
</evidence>
<keyword evidence="1" id="KW-1133">Transmembrane helix</keyword>
<feature type="transmembrane region" description="Helical" evidence="1">
    <location>
        <begin position="106"/>
        <end position="127"/>
    </location>
</feature>
<protein>
    <submittedName>
        <fullName evidence="2">Uncharacterized protein</fullName>
    </submittedName>
</protein>
<feature type="transmembrane region" description="Helical" evidence="1">
    <location>
        <begin position="158"/>
        <end position="175"/>
    </location>
</feature>
<dbReference type="Proteomes" id="UP000675431">
    <property type="component" value="Unassembled WGS sequence"/>
</dbReference>
<comment type="caution">
    <text evidence="2">The sequence shown here is derived from an EMBL/GenBank/DDBJ whole genome shotgun (WGS) entry which is preliminary data.</text>
</comment>